<dbReference type="RefSeq" id="WP_167272654.1">
    <property type="nucleotide sequence ID" value="NZ_JAASQJ010000003.1"/>
</dbReference>
<dbReference type="InterPro" id="IPR032466">
    <property type="entry name" value="Metal_Hydrolase"/>
</dbReference>
<accession>A0ABX0UN93</accession>
<evidence type="ECO:0000313" key="2">
    <source>
        <dbReference type="EMBL" id="NIJ54452.1"/>
    </source>
</evidence>
<feature type="domain" description="Amidohydrolase 3" evidence="1">
    <location>
        <begin position="445"/>
        <end position="535"/>
    </location>
</feature>
<evidence type="ECO:0000259" key="1">
    <source>
        <dbReference type="Pfam" id="PF07969"/>
    </source>
</evidence>
<keyword evidence="3" id="KW-1185">Reference proteome</keyword>
<dbReference type="Pfam" id="PF07969">
    <property type="entry name" value="Amidohydro_3"/>
    <property type="match status" value="1"/>
</dbReference>
<comment type="caution">
    <text evidence="2">The sequence shown here is derived from an EMBL/GenBank/DDBJ whole genome shotgun (WGS) entry which is preliminary data.</text>
</comment>
<dbReference type="EMBL" id="JAASQJ010000003">
    <property type="protein sequence ID" value="NIJ54452.1"/>
    <property type="molecule type" value="Genomic_DNA"/>
</dbReference>
<gene>
    <name evidence="2" type="ORF">FHS68_003634</name>
</gene>
<keyword evidence="2" id="KW-0378">Hydrolase</keyword>
<dbReference type="EC" id="3.5.1.81" evidence="2"/>
<dbReference type="Gene3D" id="2.30.40.10">
    <property type="entry name" value="Urease, subunit C, domain 1"/>
    <property type="match status" value="1"/>
</dbReference>
<protein>
    <submittedName>
        <fullName evidence="2">N-acyl-D-amino-acid deacylase</fullName>
        <ecNumber evidence="2">3.5.1.81</ecNumber>
    </submittedName>
</protein>
<dbReference type="SUPFAM" id="SSF51338">
    <property type="entry name" value="Composite domain of metallo-dependent hydrolases"/>
    <property type="match status" value="1"/>
</dbReference>
<dbReference type="PANTHER" id="PTHR11647">
    <property type="entry name" value="HYDRANTOINASE/DIHYDROPYRIMIDINASE FAMILY MEMBER"/>
    <property type="match status" value="1"/>
</dbReference>
<reference evidence="2 3" key="1">
    <citation type="submission" date="2020-03" db="EMBL/GenBank/DDBJ databases">
        <title>Genomic Encyclopedia of Type Strains, Phase IV (KMG-IV): sequencing the most valuable type-strain genomes for metagenomic binning, comparative biology and taxonomic classification.</title>
        <authorList>
            <person name="Goeker M."/>
        </authorList>
    </citation>
    <scope>NUCLEOTIDE SEQUENCE [LARGE SCALE GENOMIC DNA]</scope>
    <source>
        <strain evidence="2 3">DSM 102865</strain>
    </source>
</reference>
<dbReference type="InterPro" id="IPR013108">
    <property type="entry name" value="Amidohydro_3"/>
</dbReference>
<name>A0ABX0UN93_9BACT</name>
<proteinExistence type="predicted"/>
<dbReference type="CDD" id="cd01297">
    <property type="entry name" value="D-aminoacylase"/>
    <property type="match status" value="1"/>
</dbReference>
<dbReference type="InterPro" id="IPR050378">
    <property type="entry name" value="Metallo-dep_Hydrolases_sf"/>
</dbReference>
<dbReference type="SUPFAM" id="SSF51556">
    <property type="entry name" value="Metallo-dependent hydrolases"/>
    <property type="match status" value="1"/>
</dbReference>
<organism evidence="2 3">
    <name type="scientific">Dyadobacter arcticus</name>
    <dbReference type="NCBI Taxonomy" id="1078754"/>
    <lineage>
        <taxon>Bacteria</taxon>
        <taxon>Pseudomonadati</taxon>
        <taxon>Bacteroidota</taxon>
        <taxon>Cytophagia</taxon>
        <taxon>Cytophagales</taxon>
        <taxon>Spirosomataceae</taxon>
        <taxon>Dyadobacter</taxon>
    </lineage>
</organism>
<dbReference type="GO" id="GO:0047420">
    <property type="term" value="F:N-acyl-D-amino-acid deacylase activity"/>
    <property type="evidence" value="ECO:0007669"/>
    <property type="project" value="UniProtKB-EC"/>
</dbReference>
<dbReference type="Gene3D" id="3.20.20.140">
    <property type="entry name" value="Metal-dependent hydrolases"/>
    <property type="match status" value="2"/>
</dbReference>
<dbReference type="InterPro" id="IPR011059">
    <property type="entry name" value="Metal-dep_hydrolase_composite"/>
</dbReference>
<evidence type="ECO:0000313" key="3">
    <source>
        <dbReference type="Proteomes" id="UP001179181"/>
    </source>
</evidence>
<sequence>MKHLILLVLISATMLSCNTKPKYETIIRNGTIYDGNGEKPYTADVGINADTIAFIGDLKDANAANETDAKGKAVAPGFVNMLSWAVESLIQDGRSQSDIRQGVTLEVMGEGTSAGPFNAKMKREWQAGQGDIKYKVEWNTLGEYLTFLEKRGVSCNVASFIGSGTVRTYVVGEDNRKATPAELDSMQLLVKQAMEEGALGVGSSLIYPPDFFADTHELITLCKEAAKHGGMYISHMRSEGNKLDEAVEELITISKEANIPAEIYHIKAVGKGNWHKMDGVIKRIEKARSEGLRITADMYTYEAGATGLTAAFPPSLQDGGFGKLWQRLQDPAIRSQMKTVMKSNPKEWENLYYGAGSPENVLLLGFKQDSLKKFTGKSLAAVAKIRGTSPEETAMDLIVQDSTRIDVAYFFMTESNLKKEIALPWVSFGSDAGSYSPEGVFLKSQPHPRSYGNFARVIGHYVRDEKILPLEKAIYKLAKLPATNLKLKKRGELKVGNYADVVIFDPEKVQDHATYDKPQQFASGVSDVFVNGVQVLKNGEHTNARPGRFVKGPGFAGNQ</sequence>
<dbReference type="PROSITE" id="PS51257">
    <property type="entry name" value="PROKAR_LIPOPROTEIN"/>
    <property type="match status" value="1"/>
</dbReference>
<dbReference type="Proteomes" id="UP001179181">
    <property type="component" value="Unassembled WGS sequence"/>
</dbReference>
<dbReference type="PANTHER" id="PTHR11647:SF1">
    <property type="entry name" value="COLLAPSIN RESPONSE MEDIATOR PROTEIN"/>
    <property type="match status" value="1"/>
</dbReference>